<sequence>MGINASFIKACEGGDEDAVHAALNHTLWCCRADPHHDFGRGFIEACARGHTGVVRHILRLEGPRDVMKSHRMFSMGPFYKGYTAACREGQLNVVRQLTAHYRDKQGRQDGCYSWGFAVACDAGQLHVVRELLALRGDESVDVHGDSPECPFVSACVGGHLAVVRELLALTGDRRIDVHAHNAFAWTCQAGQVHVMRELLALTGDRYIDVHAGNERAFRMACTAEGRDAGTHAVQELLALTGDRRIDVHARNDHAWHLANAGGRDDVARVLLALTGDRRIPAHAVRTLYSYDSVLREVLRLRDDRALPYEWQEQQLDHNRAAVMPWTRSLTAWRASGVHLGTLHPVIRRATRPKAERLVWRARRVVCAARRAQ</sequence>
<evidence type="ECO:0000313" key="1">
    <source>
        <dbReference type="EMBL" id="QHS83070.1"/>
    </source>
</evidence>
<dbReference type="EMBL" id="MN740865">
    <property type="protein sequence ID" value="QHS83070.1"/>
    <property type="molecule type" value="Genomic_DNA"/>
</dbReference>
<protein>
    <recommendedName>
        <fullName evidence="2">Ankyrin repeat protein</fullName>
    </recommendedName>
</protein>
<organism evidence="1">
    <name type="scientific">viral metagenome</name>
    <dbReference type="NCBI Taxonomy" id="1070528"/>
    <lineage>
        <taxon>unclassified sequences</taxon>
        <taxon>metagenomes</taxon>
        <taxon>organismal metagenomes</taxon>
    </lineage>
</organism>
<dbReference type="InterPro" id="IPR036770">
    <property type="entry name" value="Ankyrin_rpt-contain_sf"/>
</dbReference>
<proteinExistence type="predicted"/>
<evidence type="ECO:0008006" key="2">
    <source>
        <dbReference type="Google" id="ProtNLM"/>
    </source>
</evidence>
<dbReference type="AlphaFoldDB" id="A0A6C0AUN4"/>
<accession>A0A6C0AUN4</accession>
<name>A0A6C0AUN4_9ZZZZ</name>
<dbReference type="Gene3D" id="1.25.40.20">
    <property type="entry name" value="Ankyrin repeat-containing domain"/>
    <property type="match status" value="1"/>
</dbReference>
<reference evidence="1" key="1">
    <citation type="journal article" date="2020" name="Nature">
        <title>Giant virus diversity and host interactions through global metagenomics.</title>
        <authorList>
            <person name="Schulz F."/>
            <person name="Roux S."/>
            <person name="Paez-Espino D."/>
            <person name="Jungbluth S."/>
            <person name="Walsh D.A."/>
            <person name="Denef V.J."/>
            <person name="McMahon K.D."/>
            <person name="Konstantinidis K.T."/>
            <person name="Eloe-Fadrosh E.A."/>
            <person name="Kyrpides N.C."/>
            <person name="Woyke T."/>
        </authorList>
    </citation>
    <scope>NUCLEOTIDE SEQUENCE</scope>
    <source>
        <strain evidence="1">GVMAG-S-1103017-74</strain>
    </source>
</reference>
<dbReference type="SUPFAM" id="SSF48403">
    <property type="entry name" value="Ankyrin repeat"/>
    <property type="match status" value="1"/>
</dbReference>